<dbReference type="KEGG" id="sscu:CEP64_07980"/>
<feature type="compositionally biased region" description="Basic and acidic residues" evidence="1">
    <location>
        <begin position="294"/>
        <end position="330"/>
    </location>
</feature>
<evidence type="ECO:0000313" key="5">
    <source>
        <dbReference type="Proteomes" id="UP000197058"/>
    </source>
</evidence>
<reference evidence="5" key="1">
    <citation type="submission" date="2017-06" db="EMBL/GenBank/DDBJ databases">
        <title>FDA dAtabase for Regulatory Grade micrObial Sequences (FDA-ARGOS): Supporting development and validation of Infectious Disease Dx tests.</title>
        <authorList>
            <person name="Goldberg B."/>
            <person name="Campos J."/>
            <person name="Tallon L."/>
            <person name="Sadzewicz L."/>
            <person name="Sengamalay N."/>
            <person name="Ott S."/>
            <person name="Godinez A."/>
            <person name="Nagaraj S."/>
            <person name="Vavikolanu K."/>
            <person name="Nadendla S."/>
            <person name="George J."/>
            <person name="Geyer C."/>
            <person name="Sichtig H."/>
        </authorList>
    </citation>
    <scope>NUCLEOTIDE SEQUENCE [LARGE SCALE GENOMIC DNA]</scope>
    <source>
        <strain evidence="5">FDAARGOS_285</strain>
    </source>
</reference>
<dbReference type="EMBL" id="CP022046">
    <property type="protein sequence ID" value="ASE34521.1"/>
    <property type="molecule type" value="Genomic_DNA"/>
</dbReference>
<accession>A0AAI8GU52</accession>
<feature type="compositionally biased region" description="Basic residues" evidence="1">
    <location>
        <begin position="219"/>
        <end position="229"/>
    </location>
</feature>
<keyword evidence="2" id="KW-0472">Membrane</keyword>
<evidence type="ECO:0000256" key="2">
    <source>
        <dbReference type="SAM" id="Phobius"/>
    </source>
</evidence>
<sequence length="330" mass="39015">MMNSYVEHVRQPVGRGVEKFLGWFAWIILLGITALSLFAALVVLNNPENINRLETLINRLNINITTNGQLMSASEVALNIQNGIWLFIIYLIIVLIFSFIGLVLMRWRIFSAFVFLLLAIITIPLFIVLVPLFFFIVCILLFVRKDKILPVQGMAPQQPYYENQRENIQPQPRERQRVEPKKQYREEHVEESSHEKERSAQVDSVEQTETTHSEEVLSRSKKHQNKKQRNQQEETKVEDLDDANQSDINLQEDIGQRHEDPYNYETTQSDEYQVQPDKLKKEKKPKKVKPNATIERRNNYEKRMQQQKKYFEEKNKDEQNIEKNDNKLDK</sequence>
<feature type="transmembrane region" description="Helical" evidence="2">
    <location>
        <begin position="110"/>
        <end position="143"/>
    </location>
</feature>
<evidence type="ECO:0000256" key="1">
    <source>
        <dbReference type="SAM" id="MobiDB-lite"/>
    </source>
</evidence>
<feature type="compositionally biased region" description="Basic and acidic residues" evidence="1">
    <location>
        <begin position="209"/>
        <end position="218"/>
    </location>
</feature>
<feature type="transmembrane region" description="Helical" evidence="2">
    <location>
        <begin position="84"/>
        <end position="104"/>
    </location>
</feature>
<dbReference type="AlphaFoldDB" id="A0AAI8GU52"/>
<keyword evidence="2" id="KW-0812">Transmembrane</keyword>
<feature type="compositionally biased region" description="Basic and acidic residues" evidence="1">
    <location>
        <begin position="172"/>
        <end position="200"/>
    </location>
</feature>
<feature type="region of interest" description="Disordered" evidence="1">
    <location>
        <begin position="160"/>
        <end position="330"/>
    </location>
</feature>
<organism evidence="4 5">
    <name type="scientific">Mammaliicoccus sciuri</name>
    <name type="common">Staphylococcus sciuri</name>
    <dbReference type="NCBI Taxonomy" id="1296"/>
    <lineage>
        <taxon>Bacteria</taxon>
        <taxon>Bacillati</taxon>
        <taxon>Bacillota</taxon>
        <taxon>Bacilli</taxon>
        <taxon>Bacillales</taxon>
        <taxon>Staphylococcaceae</taxon>
        <taxon>Mammaliicoccus</taxon>
    </lineage>
</organism>
<dbReference type="InterPro" id="IPR025273">
    <property type="entry name" value="DUF4064"/>
</dbReference>
<evidence type="ECO:0000259" key="3">
    <source>
        <dbReference type="Pfam" id="PF13273"/>
    </source>
</evidence>
<feature type="transmembrane region" description="Helical" evidence="2">
    <location>
        <begin position="20"/>
        <end position="44"/>
    </location>
</feature>
<dbReference type="RefSeq" id="WP_081359332.1">
    <property type="nucleotide sequence ID" value="NZ_CP022046.2"/>
</dbReference>
<dbReference type="Proteomes" id="UP000197058">
    <property type="component" value="Chromosome"/>
</dbReference>
<dbReference type="Pfam" id="PF13273">
    <property type="entry name" value="DUF4064"/>
    <property type="match status" value="1"/>
</dbReference>
<feature type="domain" description="DUF4064" evidence="3">
    <location>
        <begin position="15"/>
        <end position="124"/>
    </location>
</feature>
<protein>
    <submittedName>
        <fullName evidence="4">DUF4064 domain-containing protein</fullName>
    </submittedName>
</protein>
<name>A0AAI8GU52_MAMSC</name>
<evidence type="ECO:0000313" key="4">
    <source>
        <dbReference type="EMBL" id="ASE34521.1"/>
    </source>
</evidence>
<gene>
    <name evidence="4" type="ORF">CEP64_07980</name>
</gene>
<keyword evidence="2" id="KW-1133">Transmembrane helix</keyword>
<proteinExistence type="predicted"/>